<accession>A0ABY7FK20</accession>
<feature type="chain" id="PRO_5046722638" evidence="1">
    <location>
        <begin position="18"/>
        <end position="108"/>
    </location>
</feature>
<gene>
    <name evidence="2" type="ORF">MAR_015361</name>
</gene>
<feature type="signal peptide" evidence="1">
    <location>
        <begin position="1"/>
        <end position="17"/>
    </location>
</feature>
<feature type="non-terminal residue" evidence="2">
    <location>
        <position position="1"/>
    </location>
</feature>
<proteinExistence type="predicted"/>
<keyword evidence="3" id="KW-1185">Reference proteome</keyword>
<organism evidence="2 3">
    <name type="scientific">Mya arenaria</name>
    <name type="common">Soft-shell clam</name>
    <dbReference type="NCBI Taxonomy" id="6604"/>
    <lineage>
        <taxon>Eukaryota</taxon>
        <taxon>Metazoa</taxon>
        <taxon>Spiralia</taxon>
        <taxon>Lophotrochozoa</taxon>
        <taxon>Mollusca</taxon>
        <taxon>Bivalvia</taxon>
        <taxon>Autobranchia</taxon>
        <taxon>Heteroconchia</taxon>
        <taxon>Euheterodonta</taxon>
        <taxon>Imparidentia</taxon>
        <taxon>Neoheterodontei</taxon>
        <taxon>Myida</taxon>
        <taxon>Myoidea</taxon>
        <taxon>Myidae</taxon>
        <taxon>Mya</taxon>
    </lineage>
</organism>
<name>A0ABY7FK20_MYAAR</name>
<evidence type="ECO:0000256" key="1">
    <source>
        <dbReference type="SAM" id="SignalP"/>
    </source>
</evidence>
<evidence type="ECO:0000313" key="2">
    <source>
        <dbReference type="EMBL" id="WAR21387.1"/>
    </source>
</evidence>
<sequence>MWTYTLIFVGLVRVGHGQSLEPSSCTWHETNMKVIERLAILETKQKYLEEIISRQQHFIDEWSTCAFKCSGSDEDNGRTQTRTRLLMQDNVAMQNETERRPCNAVQYA</sequence>
<evidence type="ECO:0000313" key="3">
    <source>
        <dbReference type="Proteomes" id="UP001164746"/>
    </source>
</evidence>
<keyword evidence="1" id="KW-0732">Signal</keyword>
<protein>
    <submittedName>
        <fullName evidence="2">Uncharacterized protein</fullName>
    </submittedName>
</protein>
<dbReference type="EMBL" id="CP111023">
    <property type="protein sequence ID" value="WAR21387.1"/>
    <property type="molecule type" value="Genomic_DNA"/>
</dbReference>
<dbReference type="Proteomes" id="UP001164746">
    <property type="component" value="Chromosome 12"/>
</dbReference>
<reference evidence="2" key="1">
    <citation type="submission" date="2022-11" db="EMBL/GenBank/DDBJ databases">
        <title>Centuries of genome instability and evolution in soft-shell clam transmissible cancer (bioRxiv).</title>
        <authorList>
            <person name="Hart S.F.M."/>
            <person name="Yonemitsu M.A."/>
            <person name="Giersch R.M."/>
            <person name="Beal B.F."/>
            <person name="Arriagada G."/>
            <person name="Davis B.W."/>
            <person name="Ostrander E.A."/>
            <person name="Goff S.P."/>
            <person name="Metzger M.J."/>
        </authorList>
    </citation>
    <scope>NUCLEOTIDE SEQUENCE</scope>
    <source>
        <strain evidence="2">MELC-2E11</strain>
        <tissue evidence="2">Siphon/mantle</tissue>
    </source>
</reference>